<evidence type="ECO:0000313" key="8">
    <source>
        <dbReference type="EMBL" id="KAG8045553.1"/>
    </source>
</evidence>
<dbReference type="SMART" id="SM00856">
    <property type="entry name" value="PMEI"/>
    <property type="match status" value="1"/>
</dbReference>
<keyword evidence="9" id="KW-1185">Reference proteome</keyword>
<reference evidence="8" key="2">
    <citation type="submission" date="2021-02" db="EMBL/GenBank/DDBJ databases">
        <authorList>
            <person name="Kimball J.A."/>
            <person name="Haas M.W."/>
            <person name="Macchietto M."/>
            <person name="Kono T."/>
            <person name="Duquette J."/>
            <person name="Shao M."/>
        </authorList>
    </citation>
    <scope>NUCLEOTIDE SEQUENCE</scope>
    <source>
        <tissue evidence="8">Fresh leaf tissue</tissue>
    </source>
</reference>
<dbReference type="PANTHER" id="PTHR31707">
    <property type="entry name" value="PECTINESTERASE"/>
    <property type="match status" value="1"/>
</dbReference>
<keyword evidence="5" id="KW-0964">Secreted</keyword>
<evidence type="ECO:0000256" key="2">
    <source>
        <dbReference type="ARBA" id="ARBA00022801"/>
    </source>
</evidence>
<dbReference type="EMBL" id="JAAALK010000290">
    <property type="protein sequence ID" value="KAG8045553.1"/>
    <property type="molecule type" value="Genomic_DNA"/>
</dbReference>
<feature type="domain" description="Pectinesterase inhibitor" evidence="7">
    <location>
        <begin position="56"/>
        <end position="233"/>
    </location>
</feature>
<dbReference type="EC" id="3.1.1.11" evidence="5"/>
<dbReference type="InterPro" id="IPR000070">
    <property type="entry name" value="Pectinesterase_cat"/>
</dbReference>
<dbReference type="GO" id="GO:0042545">
    <property type="term" value="P:cell wall modification"/>
    <property type="evidence" value="ECO:0007669"/>
    <property type="project" value="UniProtKB-UniRule"/>
</dbReference>
<dbReference type="AlphaFoldDB" id="A0A8J5R5B7"/>
<sequence>MASSTSESGGVSVTTACLVVVVLLLVAACGGNGGSAAAAAVFSGYKFESHGEAEAFEAALLQQACFNVTSLGAAGRGGSRGCVSRLDTARGGAGSGPVPVLRAALRDTLGEAVSAVGAVTGLASLSNHAGEEMAVRDCIELLGYSVDELGWALDAMAEPDSIAEEEYARGTLGSGRSARSRRAEDDLHVWLSAALGNQYTCVESFHGTDGRLLRRVEAAVAQLTQLVSNLLAMHKRLRSITPLHHHASPTTHKNGTDGAVSSSELPPWITDVDDAELARARSGRKAMRVDVVVAQDGSGRYRSVSEAVAQAPNHSKRRYVIYVKRGVYQENVEVKKKKTNIVIVGEGMGETIITGSRSVAGGWTTFRSATFAVSGAGFMARDVTFRNTAGPAAHQAVALRVDSDRSAFFRVGVEGHQDTLYAHSLRQFYRDCRVAGTVDFVFGNGIAVIQRTTLATLPPASPGQVASVTAQGRRDPNQNTGFSIHSCIVEAKHPTYLGRPWKPFSRVVVMESYLGAGVQSRGWLEWAGAGDAGLGTLFYGEYRNYGPGAGVAGRVRWPGYHVIMDAAVASHFTVRRFINGLAWLPSTGVTFTADLVRK</sequence>
<dbReference type="GO" id="GO:0004857">
    <property type="term" value="F:enzyme inhibitor activity"/>
    <property type="evidence" value="ECO:0007669"/>
    <property type="project" value="InterPro"/>
</dbReference>
<dbReference type="FunFam" id="1.20.140.40:FF:000018">
    <property type="entry name" value="Pectinesterase"/>
    <property type="match status" value="1"/>
</dbReference>
<keyword evidence="3 5" id="KW-0063">Aspartyl esterase</keyword>
<dbReference type="InterPro" id="IPR006501">
    <property type="entry name" value="Pectinesterase_inhib_dom"/>
</dbReference>
<evidence type="ECO:0000256" key="5">
    <source>
        <dbReference type="RuleBase" id="RU000589"/>
    </source>
</evidence>
<comment type="pathway">
    <text evidence="1 5">Glycan metabolism; pectin degradation; 2-dehydro-3-deoxy-D-gluconate from pectin: step 1/5.</text>
</comment>
<accession>A0A8J5R5B7</accession>
<dbReference type="FunFam" id="2.160.20.10:FF:000001">
    <property type="entry name" value="Pectinesterase"/>
    <property type="match status" value="1"/>
</dbReference>
<feature type="active site" evidence="4">
    <location>
        <position position="439"/>
    </location>
</feature>
<keyword evidence="2 5" id="KW-0378">Hydrolase</keyword>
<comment type="caution">
    <text evidence="8">The sequence shown here is derived from an EMBL/GenBank/DDBJ whole genome shotgun (WGS) entry which is preliminary data.</text>
</comment>
<dbReference type="OrthoDB" id="2019149at2759"/>
<protein>
    <recommendedName>
        <fullName evidence="5">Pectinesterase</fullName>
        <ecNumber evidence="5">3.1.1.11</ecNumber>
    </recommendedName>
</protein>
<evidence type="ECO:0000256" key="4">
    <source>
        <dbReference type="PROSITE-ProRule" id="PRU10040"/>
    </source>
</evidence>
<dbReference type="Proteomes" id="UP000729402">
    <property type="component" value="Unassembled WGS sequence"/>
</dbReference>
<dbReference type="GO" id="GO:0045490">
    <property type="term" value="P:pectin catabolic process"/>
    <property type="evidence" value="ECO:0007669"/>
    <property type="project" value="UniProtKB-UniRule"/>
</dbReference>
<keyword evidence="5" id="KW-0961">Cell wall biogenesis/degradation</keyword>
<evidence type="ECO:0000256" key="6">
    <source>
        <dbReference type="SAM" id="MobiDB-lite"/>
    </source>
</evidence>
<dbReference type="Pfam" id="PF04043">
    <property type="entry name" value="PMEI"/>
    <property type="match status" value="1"/>
</dbReference>
<comment type="subcellular location">
    <subcellularLocation>
        <location evidence="5">Secreted</location>
        <location evidence="5">Cell wall</location>
    </subcellularLocation>
</comment>
<feature type="compositionally biased region" description="Polar residues" evidence="6">
    <location>
        <begin position="248"/>
        <end position="264"/>
    </location>
</feature>
<reference evidence="8" key="1">
    <citation type="journal article" date="2021" name="bioRxiv">
        <title>Whole Genome Assembly and Annotation of Northern Wild Rice, Zizania palustris L., Supports a Whole Genome Duplication in the Zizania Genus.</title>
        <authorList>
            <person name="Haas M."/>
            <person name="Kono T."/>
            <person name="Macchietto M."/>
            <person name="Millas R."/>
            <person name="McGilp L."/>
            <person name="Shao M."/>
            <person name="Duquette J."/>
            <person name="Hirsch C.N."/>
            <person name="Kimball J."/>
        </authorList>
    </citation>
    <scope>NUCLEOTIDE SEQUENCE</scope>
    <source>
        <tissue evidence="8">Fresh leaf tissue</tissue>
    </source>
</reference>
<evidence type="ECO:0000259" key="7">
    <source>
        <dbReference type="SMART" id="SM00856"/>
    </source>
</evidence>
<dbReference type="InterPro" id="IPR018040">
    <property type="entry name" value="Pectinesterase_Tyr_AS"/>
</dbReference>
<proteinExistence type="predicted"/>
<feature type="chain" id="PRO_5035490283" description="Pectinesterase" evidence="5">
    <location>
        <begin position="32"/>
        <end position="598"/>
    </location>
</feature>
<dbReference type="PROSITE" id="PS00503">
    <property type="entry name" value="PECTINESTERASE_2"/>
    <property type="match status" value="1"/>
</dbReference>
<evidence type="ECO:0000256" key="3">
    <source>
        <dbReference type="ARBA" id="ARBA00023085"/>
    </source>
</evidence>
<dbReference type="Pfam" id="PF01095">
    <property type="entry name" value="Pectinesterase"/>
    <property type="match status" value="1"/>
</dbReference>
<keyword evidence="5" id="KW-0732">Signal</keyword>
<dbReference type="UniPathway" id="UPA00545">
    <property type="reaction ID" value="UER00823"/>
</dbReference>
<dbReference type="GO" id="GO:0030599">
    <property type="term" value="F:pectinesterase activity"/>
    <property type="evidence" value="ECO:0007669"/>
    <property type="project" value="UniProtKB-UniRule"/>
</dbReference>
<evidence type="ECO:0000313" key="9">
    <source>
        <dbReference type="Proteomes" id="UP000729402"/>
    </source>
</evidence>
<feature type="signal peptide" evidence="5">
    <location>
        <begin position="1"/>
        <end position="31"/>
    </location>
</feature>
<dbReference type="PROSITE" id="PS00800">
    <property type="entry name" value="PECTINESTERASE_1"/>
    <property type="match status" value="1"/>
</dbReference>
<evidence type="ECO:0000256" key="1">
    <source>
        <dbReference type="ARBA" id="ARBA00005184"/>
    </source>
</evidence>
<keyword evidence="5" id="KW-0134">Cell wall</keyword>
<gene>
    <name evidence="8" type="ORF">GUJ93_ZPchr0008g12729</name>
</gene>
<comment type="function">
    <text evidence="5">Acts in the modification of cell walls via demethylesterification of cell wall pectin.</text>
</comment>
<name>A0A8J5R5B7_ZIZPA</name>
<dbReference type="NCBIfam" id="TIGR01614">
    <property type="entry name" value="PME_inhib"/>
    <property type="match status" value="1"/>
</dbReference>
<comment type="catalytic activity">
    <reaction evidence="5">
        <text>[(1-&gt;4)-alpha-D-galacturonosyl methyl ester](n) + n H2O = [(1-&gt;4)-alpha-D-galacturonosyl](n) + n methanol + n H(+)</text>
        <dbReference type="Rhea" id="RHEA:22380"/>
        <dbReference type="Rhea" id="RHEA-COMP:14570"/>
        <dbReference type="Rhea" id="RHEA-COMP:14573"/>
        <dbReference type="ChEBI" id="CHEBI:15377"/>
        <dbReference type="ChEBI" id="CHEBI:15378"/>
        <dbReference type="ChEBI" id="CHEBI:17790"/>
        <dbReference type="ChEBI" id="CHEBI:140522"/>
        <dbReference type="ChEBI" id="CHEBI:140523"/>
        <dbReference type="EC" id="3.1.1.11"/>
    </reaction>
</comment>
<dbReference type="CDD" id="cd15798">
    <property type="entry name" value="PMEI-like_3"/>
    <property type="match status" value="1"/>
</dbReference>
<dbReference type="InterPro" id="IPR033131">
    <property type="entry name" value="Pectinesterase_Asp_AS"/>
</dbReference>
<organism evidence="8 9">
    <name type="scientific">Zizania palustris</name>
    <name type="common">Northern wild rice</name>
    <dbReference type="NCBI Taxonomy" id="103762"/>
    <lineage>
        <taxon>Eukaryota</taxon>
        <taxon>Viridiplantae</taxon>
        <taxon>Streptophyta</taxon>
        <taxon>Embryophyta</taxon>
        <taxon>Tracheophyta</taxon>
        <taxon>Spermatophyta</taxon>
        <taxon>Magnoliopsida</taxon>
        <taxon>Liliopsida</taxon>
        <taxon>Poales</taxon>
        <taxon>Poaceae</taxon>
        <taxon>BOP clade</taxon>
        <taxon>Oryzoideae</taxon>
        <taxon>Oryzeae</taxon>
        <taxon>Zizaniinae</taxon>
        <taxon>Zizania</taxon>
    </lineage>
</organism>
<feature type="region of interest" description="Disordered" evidence="6">
    <location>
        <begin position="243"/>
        <end position="266"/>
    </location>
</feature>